<dbReference type="OrthoDB" id="4176464at2759"/>
<dbReference type="PROSITE" id="PS50011">
    <property type="entry name" value="PROTEIN_KINASE_DOM"/>
    <property type="match status" value="1"/>
</dbReference>
<gene>
    <name evidence="2" type="ORF">HCDG_01797</name>
</gene>
<protein>
    <submittedName>
        <fullName evidence="2">Protein kinase</fullName>
    </submittedName>
</protein>
<accession>C6H5U6</accession>
<dbReference type="HOGENOM" id="CLU_000288_31_1_1"/>
<dbReference type="OMA" id="EDPYEHG"/>
<sequence>MATNLLTQYPQPRKNLFFKSVIHFEKRLPPTFIKFETAFSALFWKLPGAMVLERSLDDLFWVSEGANCYVYEVNPLIVLKVPKAGDQEREQFRKEVEIFNILSRHPPCPFVISCFLHTNDCIFLEYMRDICLSWRIQQNHIRDHETMRVVRVEKFESLYLRKTWMSDLSHGVAFLESLNLAHGDLRPENILLDRNRLKLSDFDSTTDIGSQFEACIAPYGRLLGSEGGPCQGTAGLLGPRTEQFALGSLFYLINYGFEVYGDQCFGDDPSGKEHGPVVVDLLQKMIFPKLNREPMIDSIIRRCWYGEYETVAKLAADTEKLCGMGSEASGSKIEGVKGSAPISTDEFSSRRKLCEDLVRCGIPRALASRNPRQLGLPIKRRHVCWELLR</sequence>
<dbReference type="InterPro" id="IPR011009">
    <property type="entry name" value="Kinase-like_dom_sf"/>
</dbReference>
<dbReference type="GO" id="GO:0005524">
    <property type="term" value="F:ATP binding"/>
    <property type="evidence" value="ECO:0007669"/>
    <property type="project" value="InterPro"/>
</dbReference>
<dbReference type="InterPro" id="IPR000719">
    <property type="entry name" value="Prot_kinase_dom"/>
</dbReference>
<dbReference type="InterPro" id="IPR051681">
    <property type="entry name" value="Ser/Thr_Kinases-Pseudokinases"/>
</dbReference>
<dbReference type="EMBL" id="GG692420">
    <property type="protein sequence ID" value="EER43767.1"/>
    <property type="molecule type" value="Genomic_DNA"/>
</dbReference>
<dbReference type="Pfam" id="PF00069">
    <property type="entry name" value="Pkinase"/>
    <property type="match status" value="1"/>
</dbReference>
<dbReference type="VEuPathDB" id="FungiDB:HCDG_01797"/>
<evidence type="ECO:0000313" key="3">
    <source>
        <dbReference type="Proteomes" id="UP000002624"/>
    </source>
</evidence>
<proteinExistence type="predicted"/>
<feature type="domain" description="Protein kinase" evidence="1">
    <location>
        <begin position="56"/>
        <end position="389"/>
    </location>
</feature>
<dbReference type="SMART" id="SM00220">
    <property type="entry name" value="S_TKc"/>
    <property type="match status" value="1"/>
</dbReference>
<dbReference type="SUPFAM" id="SSF56112">
    <property type="entry name" value="Protein kinase-like (PK-like)"/>
    <property type="match status" value="1"/>
</dbReference>
<dbReference type="STRING" id="544712.C6H5U6"/>
<dbReference type="GO" id="GO:0004674">
    <property type="term" value="F:protein serine/threonine kinase activity"/>
    <property type="evidence" value="ECO:0007669"/>
    <property type="project" value="TreeGrafter"/>
</dbReference>
<name>C6H5U6_AJECH</name>
<evidence type="ECO:0000259" key="1">
    <source>
        <dbReference type="PROSITE" id="PS50011"/>
    </source>
</evidence>
<keyword evidence="2" id="KW-0808">Transferase</keyword>
<organism evidence="2 3">
    <name type="scientific">Ajellomyces capsulatus (strain H143)</name>
    <name type="common">Darling's disease fungus</name>
    <name type="synonym">Histoplasma capsulatum</name>
    <dbReference type="NCBI Taxonomy" id="544712"/>
    <lineage>
        <taxon>Eukaryota</taxon>
        <taxon>Fungi</taxon>
        <taxon>Dikarya</taxon>
        <taxon>Ascomycota</taxon>
        <taxon>Pezizomycotina</taxon>
        <taxon>Eurotiomycetes</taxon>
        <taxon>Eurotiomycetidae</taxon>
        <taxon>Onygenales</taxon>
        <taxon>Ajellomycetaceae</taxon>
        <taxon>Histoplasma</taxon>
    </lineage>
</organism>
<dbReference type="Proteomes" id="UP000002624">
    <property type="component" value="Unassembled WGS sequence"/>
</dbReference>
<reference evidence="3" key="1">
    <citation type="submission" date="2009-05" db="EMBL/GenBank/DDBJ databases">
        <title>The genome sequence of Ajellomyces capsulatus strain H143.</title>
        <authorList>
            <person name="Champion M."/>
            <person name="Cuomo C.A."/>
            <person name="Ma L.-J."/>
            <person name="Henn M.R."/>
            <person name="Sil A."/>
            <person name="Goldman B."/>
            <person name="Young S.K."/>
            <person name="Kodira C.D."/>
            <person name="Zeng Q."/>
            <person name="Koehrsen M."/>
            <person name="Alvarado L."/>
            <person name="Berlin A.M."/>
            <person name="Borenstein D."/>
            <person name="Chen Z."/>
            <person name="Engels R."/>
            <person name="Freedman E."/>
            <person name="Gellesch M."/>
            <person name="Goldberg J."/>
            <person name="Griggs A."/>
            <person name="Gujja S."/>
            <person name="Heiman D.I."/>
            <person name="Hepburn T.A."/>
            <person name="Howarth C."/>
            <person name="Jen D."/>
            <person name="Larson L."/>
            <person name="Lewis B."/>
            <person name="Mehta T."/>
            <person name="Park D."/>
            <person name="Pearson M."/>
            <person name="Roberts A."/>
            <person name="Saif S."/>
            <person name="Shea T.D."/>
            <person name="Shenoy N."/>
            <person name="Sisk P."/>
            <person name="Stolte C."/>
            <person name="Sykes S."/>
            <person name="Walk T."/>
            <person name="White J."/>
            <person name="Yandava C."/>
            <person name="Klein B."/>
            <person name="McEwen J.G."/>
            <person name="Puccia R."/>
            <person name="Goldman G.H."/>
            <person name="Felipe M.S."/>
            <person name="Nino-Vega G."/>
            <person name="San-Blas G."/>
            <person name="Taylor J.W."/>
            <person name="Mendoza L."/>
            <person name="Galagan J.E."/>
            <person name="Nusbaum C."/>
            <person name="Birren B.W."/>
        </authorList>
    </citation>
    <scope>NUCLEOTIDE SEQUENCE [LARGE SCALE GENOMIC DNA]</scope>
    <source>
        <strain evidence="3">H143</strain>
    </source>
</reference>
<dbReference type="PANTHER" id="PTHR44329">
    <property type="entry name" value="SERINE/THREONINE-PROTEIN KINASE TNNI3K-RELATED"/>
    <property type="match status" value="1"/>
</dbReference>
<dbReference type="Gene3D" id="1.10.510.10">
    <property type="entry name" value="Transferase(Phosphotransferase) domain 1"/>
    <property type="match status" value="1"/>
</dbReference>
<evidence type="ECO:0000313" key="2">
    <source>
        <dbReference type="EMBL" id="EER43767.1"/>
    </source>
</evidence>
<dbReference type="AlphaFoldDB" id="C6H5U6"/>
<keyword evidence="2" id="KW-0418">Kinase</keyword>